<feature type="region of interest" description="Disordered" evidence="1">
    <location>
        <begin position="153"/>
        <end position="319"/>
    </location>
</feature>
<accession>G4TRH5</accession>
<dbReference type="EMBL" id="CAFZ01000263">
    <property type="protein sequence ID" value="CCA73922.1"/>
    <property type="molecule type" value="Genomic_DNA"/>
</dbReference>
<proteinExistence type="predicted"/>
<comment type="caution">
    <text evidence="2">The sequence shown here is derived from an EMBL/GenBank/DDBJ whole genome shotgun (WGS) entry which is preliminary data.</text>
</comment>
<feature type="region of interest" description="Disordered" evidence="1">
    <location>
        <begin position="1"/>
        <end position="42"/>
    </location>
</feature>
<name>G4TRH5_SERID</name>
<dbReference type="Proteomes" id="UP000007148">
    <property type="component" value="Unassembled WGS sequence"/>
</dbReference>
<protein>
    <submittedName>
        <fullName evidence="2">Uncharacterized protein</fullName>
    </submittedName>
</protein>
<keyword evidence="3" id="KW-1185">Reference proteome</keyword>
<organism evidence="2 3">
    <name type="scientific">Serendipita indica (strain DSM 11827)</name>
    <name type="common">Root endophyte fungus</name>
    <name type="synonym">Piriformospora indica</name>
    <dbReference type="NCBI Taxonomy" id="1109443"/>
    <lineage>
        <taxon>Eukaryota</taxon>
        <taxon>Fungi</taxon>
        <taxon>Dikarya</taxon>
        <taxon>Basidiomycota</taxon>
        <taxon>Agaricomycotina</taxon>
        <taxon>Agaricomycetes</taxon>
        <taxon>Sebacinales</taxon>
        <taxon>Serendipitaceae</taxon>
        <taxon>Serendipita</taxon>
    </lineage>
</organism>
<reference evidence="2 3" key="1">
    <citation type="journal article" date="2011" name="PLoS Pathog.">
        <title>Endophytic Life Strategies Decoded by Genome and Transcriptome Analyses of the Mutualistic Root Symbiont Piriformospora indica.</title>
        <authorList>
            <person name="Zuccaro A."/>
            <person name="Lahrmann U."/>
            <person name="Guldener U."/>
            <person name="Langen G."/>
            <person name="Pfiffi S."/>
            <person name="Biedenkopf D."/>
            <person name="Wong P."/>
            <person name="Samans B."/>
            <person name="Grimm C."/>
            <person name="Basiewicz M."/>
            <person name="Murat C."/>
            <person name="Martin F."/>
            <person name="Kogel K.H."/>
        </authorList>
    </citation>
    <scope>NUCLEOTIDE SEQUENCE [LARGE SCALE GENOMIC DNA]</scope>
    <source>
        <strain evidence="2 3">DSM 11827</strain>
    </source>
</reference>
<dbReference type="HOGENOM" id="CLU_871894_0_0_1"/>
<dbReference type="AlphaFoldDB" id="G4TRH5"/>
<dbReference type="InParanoid" id="G4TRH5"/>
<feature type="compositionally biased region" description="Polar residues" evidence="1">
    <location>
        <begin position="29"/>
        <end position="42"/>
    </location>
</feature>
<sequence length="319" mass="34822">MSSRPPNHPQRGVTSNEVAQHRARPPQTQPQNSRVPNPNSQLLSSVHLHYSAALSSKKSELDALVAEYLAVAEEQQRRRVRIEALMVQTEAEMDARLHSIAEEKKALSSSFSELRKQLFREEDVYASGDHGKIGDQAVIRGLVDAEYPGRGRTSAIVPLSMGRGGQGPGRRVVNGTRPGRPEDEPISQPKHSQSRPHQQRMEPPLIKPGPKREVEEEDDSSSGSGDLNPLGAPPRPTTSSPSHQASLKPAPVAQVQPRPLKHPALPPNRNFFPERPLLTITPSPRKSNHAAGDWVAPTGAISRAGAKKGKEGAPRYQPY</sequence>
<gene>
    <name evidence="2" type="ORF">PIIN_07875</name>
</gene>
<evidence type="ECO:0000256" key="1">
    <source>
        <dbReference type="SAM" id="MobiDB-lite"/>
    </source>
</evidence>
<evidence type="ECO:0000313" key="3">
    <source>
        <dbReference type="Proteomes" id="UP000007148"/>
    </source>
</evidence>
<evidence type="ECO:0000313" key="2">
    <source>
        <dbReference type="EMBL" id="CCA73922.1"/>
    </source>
</evidence>